<proteinExistence type="predicted"/>
<evidence type="ECO:0000313" key="2">
    <source>
        <dbReference type="EMBL" id="MFD1038381.1"/>
    </source>
</evidence>
<feature type="chain" id="PRO_5045732799" description="Lipoprotein" evidence="1">
    <location>
        <begin position="21"/>
        <end position="166"/>
    </location>
</feature>
<protein>
    <recommendedName>
        <fullName evidence="4">Lipoprotein</fullName>
    </recommendedName>
</protein>
<organism evidence="2 3">
    <name type="scientific">Virgibacillus byunsanensis</name>
    <dbReference type="NCBI Taxonomy" id="570945"/>
    <lineage>
        <taxon>Bacteria</taxon>
        <taxon>Bacillati</taxon>
        <taxon>Bacillota</taxon>
        <taxon>Bacilli</taxon>
        <taxon>Bacillales</taxon>
        <taxon>Bacillaceae</taxon>
        <taxon>Virgibacillus</taxon>
    </lineage>
</organism>
<sequence>MRKYYVLFILFLFLIGCSSGENQQVNENQKLSFEENIIELTKENDPKMDTIIDYDLKGDYIIVVYERIGKILNVAIIHQSNNGLEWIMEHEASLPTTTIADEGTPFVTIVRPRDEEYKEVNVFGKPAKLVTYYDNPAENVTLEFNYWIAYTDKNPLNNNDIEYIKE</sequence>
<evidence type="ECO:0000313" key="3">
    <source>
        <dbReference type="Proteomes" id="UP001597040"/>
    </source>
</evidence>
<keyword evidence="3" id="KW-1185">Reference proteome</keyword>
<gene>
    <name evidence="2" type="ORF">ACFQ3N_08210</name>
</gene>
<evidence type="ECO:0000256" key="1">
    <source>
        <dbReference type="SAM" id="SignalP"/>
    </source>
</evidence>
<feature type="signal peptide" evidence="1">
    <location>
        <begin position="1"/>
        <end position="20"/>
    </location>
</feature>
<name>A0ABW3LM51_9BACI</name>
<dbReference type="Proteomes" id="UP001597040">
    <property type="component" value="Unassembled WGS sequence"/>
</dbReference>
<dbReference type="PROSITE" id="PS51257">
    <property type="entry name" value="PROKAR_LIPOPROTEIN"/>
    <property type="match status" value="1"/>
</dbReference>
<dbReference type="RefSeq" id="WP_390361311.1">
    <property type="nucleotide sequence ID" value="NZ_JBHTKJ010000018.1"/>
</dbReference>
<comment type="caution">
    <text evidence="2">The sequence shown here is derived from an EMBL/GenBank/DDBJ whole genome shotgun (WGS) entry which is preliminary data.</text>
</comment>
<keyword evidence="1" id="KW-0732">Signal</keyword>
<dbReference type="EMBL" id="JBHTKJ010000018">
    <property type="protein sequence ID" value="MFD1038381.1"/>
    <property type="molecule type" value="Genomic_DNA"/>
</dbReference>
<accession>A0ABW3LM51</accession>
<evidence type="ECO:0008006" key="4">
    <source>
        <dbReference type="Google" id="ProtNLM"/>
    </source>
</evidence>
<reference evidence="3" key="1">
    <citation type="journal article" date="2019" name="Int. J. Syst. Evol. Microbiol.">
        <title>The Global Catalogue of Microorganisms (GCM) 10K type strain sequencing project: providing services to taxonomists for standard genome sequencing and annotation.</title>
        <authorList>
            <consortium name="The Broad Institute Genomics Platform"/>
            <consortium name="The Broad Institute Genome Sequencing Center for Infectious Disease"/>
            <person name="Wu L."/>
            <person name="Ma J."/>
        </authorList>
    </citation>
    <scope>NUCLEOTIDE SEQUENCE [LARGE SCALE GENOMIC DNA]</scope>
    <source>
        <strain evidence="3">CCUG 56754</strain>
    </source>
</reference>